<dbReference type="CDD" id="cd07723">
    <property type="entry name" value="hydroxyacylglutathione_hydrolase_MBL-fold"/>
    <property type="match status" value="1"/>
</dbReference>
<dbReference type="GO" id="GO:0006890">
    <property type="term" value="P:retrograde vesicle-mediated transport, Golgi to endoplasmic reticulum"/>
    <property type="evidence" value="ECO:0007669"/>
    <property type="project" value="InterPro"/>
</dbReference>
<dbReference type="AlphaFoldDB" id="A0A7R9E5Q1"/>
<keyword evidence="4" id="KW-0378">Hydrolase</keyword>
<dbReference type="PANTHER" id="PTHR13520">
    <property type="entry name" value="RAD50-INTERACTING PROTEIN 1 RINT-1"/>
    <property type="match status" value="1"/>
</dbReference>
<sequence>MELKDQVIQELNEEFGKDVKNIEKCHEMQKQLLNEKMNLEKALSLASSEVPSKVSAAVQDVEEMNSDIARVTSQFESLNKTVQDHFVKVDTVMSQMQEYMDKIEQLEQSKSYLQCIKTIEDISSALELALSEKEDVRSVELFVSLSRLHVQLKESHCRHLVTFLNDTIHFWHNLLKDKEFEEVLKLIKWPFVSSNNVLLTPSAESLQRLQLLSEYLLQLQLPDSLTIRPEVTSAFLMDFAPLTLPMTLLLRPLKKRFLFHFYGTKQTNRPDKPEWFFTQVLTWIRDHEKFVVQWIQPVLNKLGMHHISAKSELMRGLLQVVVEKLHSEIPHLQYDDALFSHMVDETLGFDRELRESFSYPSTQPSVIGVLTQAQVFVKWIHMEKKYASEKMDSMLSSETAWLPLGSSELDEMRVSECGETFLTLLLTMTERYTSLPQPGHRLQFLELQLELLDDFRVRLLQLLHEETSDPLSSRLPAILNTIHYLASVLQEWGGLTHFLHLQYYKLQFEKVDTLSHGDGVPPPSGAPDLEGLQGTVFDDILALLLRMKTDLLGQLCDTVQLDVIARSREYRKDRYLCLLCEMVCDAITERLGEPLGYTQCLPDAAGPCGQTPPFIYEEVILQNCFNEGGAMQLQYDITRNLFPLFGQFTHKPEAHFTLTNEDVKEADVLADVGIHRLTADKALAIIDEATKEAAIVDPVAPETVVNAVKSEGVKLTTVLTTHHHWDHAGGNESLVKQVSGLQVCGGDDRIGALTRKVSHGDQLKVGQLSVRCLFTPCHTSGHICYFVESAGHPPAVFTGDTLFIAGCGRFFEGTPDQMYKALVETLSELPDETLLSATDDDPLMDCTSSPSSPGIASSFLRHIPIVAQHGCFTQSFTPETILRVFCGHEYTVQNLKFAQHVEPNNQDIKDKMSWAQMKRAKTEPTVPSTIGQEKKINPFVRVLEPQVQNHAGQSDPIATMGFIRREKDNFKG</sequence>
<keyword evidence="6" id="KW-0175">Coiled coil</keyword>
<dbReference type="SUPFAM" id="SSF56281">
    <property type="entry name" value="Metallo-hydrolase/oxidoreductase"/>
    <property type="match status" value="2"/>
</dbReference>
<protein>
    <recommendedName>
        <fullName evidence="7">Metallo-beta-lactamase domain-containing protein</fullName>
    </recommendedName>
</protein>
<dbReference type="EMBL" id="OB793595">
    <property type="protein sequence ID" value="CAD7427949.1"/>
    <property type="molecule type" value="Genomic_DNA"/>
</dbReference>
<dbReference type="PROSITE" id="PS51386">
    <property type="entry name" value="RINT1_TIP20"/>
    <property type="match status" value="1"/>
</dbReference>
<dbReference type="InterPro" id="IPR001279">
    <property type="entry name" value="Metallo-B-lactamas"/>
</dbReference>
<accession>A0A7R9E5Q1</accession>
<dbReference type="InterPro" id="IPR007528">
    <property type="entry name" value="RINT1_Tip20"/>
</dbReference>
<dbReference type="GO" id="GO:0006888">
    <property type="term" value="P:endoplasmic reticulum to Golgi vesicle-mediated transport"/>
    <property type="evidence" value="ECO:0007669"/>
    <property type="project" value="InterPro"/>
</dbReference>
<dbReference type="InterPro" id="IPR036866">
    <property type="entry name" value="RibonucZ/Hydroxyglut_hydro"/>
</dbReference>
<dbReference type="GO" id="GO:0031123">
    <property type="term" value="P:RNA 3'-end processing"/>
    <property type="evidence" value="ECO:0007669"/>
    <property type="project" value="UniProtKB-ARBA"/>
</dbReference>
<dbReference type="GO" id="GO:0046872">
    <property type="term" value="F:metal ion binding"/>
    <property type="evidence" value="ECO:0007669"/>
    <property type="project" value="UniProtKB-KW"/>
</dbReference>
<keyword evidence="5" id="KW-0862">Zinc</keyword>
<dbReference type="HAMAP" id="MF_01374">
    <property type="entry name" value="Glyoxalase_2"/>
    <property type="match status" value="1"/>
</dbReference>
<organism evidence="8">
    <name type="scientific">Timema monikensis</name>
    <dbReference type="NCBI Taxonomy" id="170555"/>
    <lineage>
        <taxon>Eukaryota</taxon>
        <taxon>Metazoa</taxon>
        <taxon>Ecdysozoa</taxon>
        <taxon>Arthropoda</taxon>
        <taxon>Hexapoda</taxon>
        <taxon>Insecta</taxon>
        <taxon>Pterygota</taxon>
        <taxon>Neoptera</taxon>
        <taxon>Polyneoptera</taxon>
        <taxon>Phasmatodea</taxon>
        <taxon>Timematodea</taxon>
        <taxon>Timematoidea</taxon>
        <taxon>Timematidae</taxon>
        <taxon>Timema</taxon>
    </lineage>
</organism>
<keyword evidence="3" id="KW-0479">Metal-binding</keyword>
<dbReference type="SMART" id="SM00849">
    <property type="entry name" value="Lactamase_B"/>
    <property type="match status" value="1"/>
</dbReference>
<evidence type="ECO:0000256" key="3">
    <source>
        <dbReference type="ARBA" id="ARBA00022723"/>
    </source>
</evidence>
<reference evidence="8" key="1">
    <citation type="submission" date="2020-11" db="EMBL/GenBank/DDBJ databases">
        <authorList>
            <person name="Tran Van P."/>
        </authorList>
    </citation>
    <scope>NUCLEOTIDE SEQUENCE</scope>
</reference>
<evidence type="ECO:0000256" key="2">
    <source>
        <dbReference type="ARBA" id="ARBA00006759"/>
    </source>
</evidence>
<dbReference type="Pfam" id="PF00753">
    <property type="entry name" value="Lactamase_B"/>
    <property type="match status" value="1"/>
</dbReference>
<evidence type="ECO:0000256" key="1">
    <source>
        <dbReference type="ARBA" id="ARBA00001947"/>
    </source>
</evidence>
<dbReference type="GO" id="GO:0019243">
    <property type="term" value="P:methylglyoxal catabolic process to D-lactate via S-lactoyl-glutathione"/>
    <property type="evidence" value="ECO:0007669"/>
    <property type="project" value="InterPro"/>
</dbReference>
<evidence type="ECO:0000259" key="7">
    <source>
        <dbReference type="SMART" id="SM00849"/>
    </source>
</evidence>
<evidence type="ECO:0000313" key="8">
    <source>
        <dbReference type="EMBL" id="CAD7427949.1"/>
    </source>
</evidence>
<evidence type="ECO:0000256" key="6">
    <source>
        <dbReference type="SAM" id="Coils"/>
    </source>
</evidence>
<feature type="domain" description="Metallo-beta-lactamase" evidence="7">
    <location>
        <begin position="680"/>
        <end position="839"/>
    </location>
</feature>
<dbReference type="Pfam" id="PF04437">
    <property type="entry name" value="RINT1_TIP1"/>
    <property type="match status" value="1"/>
</dbReference>
<dbReference type="GO" id="GO:0070939">
    <property type="term" value="C:Dsl1/NZR complex"/>
    <property type="evidence" value="ECO:0007669"/>
    <property type="project" value="InterPro"/>
</dbReference>
<dbReference type="Pfam" id="PF16123">
    <property type="entry name" value="HAGH_C"/>
    <property type="match status" value="1"/>
</dbReference>
<proteinExistence type="inferred from homology"/>
<dbReference type="InterPro" id="IPR017782">
    <property type="entry name" value="Hydroxyacylglutathione_Hdrlase"/>
</dbReference>
<name>A0A7R9E5Q1_9NEOP</name>
<dbReference type="GO" id="GO:0060628">
    <property type="term" value="P:regulation of ER to Golgi vesicle-mediated transport"/>
    <property type="evidence" value="ECO:0007669"/>
    <property type="project" value="TreeGrafter"/>
</dbReference>
<dbReference type="GO" id="GO:0004416">
    <property type="term" value="F:hydroxyacylglutathione hydrolase activity"/>
    <property type="evidence" value="ECO:0007669"/>
    <property type="project" value="InterPro"/>
</dbReference>
<dbReference type="Gene3D" id="3.60.15.10">
    <property type="entry name" value="Ribonuclease Z/Hydroxyacylglutathione hydrolase-like"/>
    <property type="match status" value="2"/>
</dbReference>
<feature type="coiled-coil region" evidence="6">
    <location>
        <begin position="22"/>
        <end position="109"/>
    </location>
</feature>
<evidence type="ECO:0000256" key="5">
    <source>
        <dbReference type="ARBA" id="ARBA00022833"/>
    </source>
</evidence>
<dbReference type="PANTHER" id="PTHR13520:SF0">
    <property type="entry name" value="RAD50-INTERACTING PROTEIN 1"/>
    <property type="match status" value="1"/>
</dbReference>
<gene>
    <name evidence="8" type="ORF">TMSB3V08_LOCUS4775</name>
</gene>
<dbReference type="InterPro" id="IPR035680">
    <property type="entry name" value="Clx_II_MBL"/>
</dbReference>
<comment type="similarity">
    <text evidence="2">Belongs to the metallo-beta-lactamase superfamily. Glyoxalase II family.</text>
</comment>
<dbReference type="InterPro" id="IPR032282">
    <property type="entry name" value="HAGH_C"/>
</dbReference>
<comment type="cofactor">
    <cofactor evidence="1">
        <name>Zn(2+)</name>
        <dbReference type="ChEBI" id="CHEBI:29105"/>
    </cofactor>
</comment>
<evidence type="ECO:0000256" key="4">
    <source>
        <dbReference type="ARBA" id="ARBA00022801"/>
    </source>
</evidence>